<dbReference type="InterPro" id="IPR013761">
    <property type="entry name" value="SAM/pointed_sf"/>
</dbReference>
<dbReference type="SMART" id="SM01289">
    <property type="entry name" value="PYRIN"/>
    <property type="match status" value="1"/>
</dbReference>
<feature type="region of interest" description="Disordered" evidence="1">
    <location>
        <begin position="156"/>
        <end position="217"/>
    </location>
</feature>
<evidence type="ECO:0000256" key="1">
    <source>
        <dbReference type="SAM" id="MobiDB-lite"/>
    </source>
</evidence>
<accession>A0AAJ7LG88</accession>
<feature type="compositionally biased region" description="Basic and acidic residues" evidence="1">
    <location>
        <begin position="188"/>
        <end position="201"/>
    </location>
</feature>
<name>A0AAJ7LG88_LATCA</name>
<dbReference type="KEGG" id="lcf:108876362"/>
<dbReference type="SUPFAM" id="SSF47769">
    <property type="entry name" value="SAM/Pointed domain"/>
    <property type="match status" value="2"/>
</dbReference>
<proteinExistence type="predicted"/>
<feature type="domain" description="Pyrin" evidence="3">
    <location>
        <begin position="239"/>
        <end position="330"/>
    </location>
</feature>
<evidence type="ECO:0000313" key="7">
    <source>
        <dbReference type="RefSeq" id="XP_018521336.1"/>
    </source>
</evidence>
<dbReference type="InterPro" id="IPR004020">
    <property type="entry name" value="DAPIN"/>
</dbReference>
<dbReference type="Pfam" id="PF02758">
    <property type="entry name" value="PYRIN"/>
    <property type="match status" value="1"/>
</dbReference>
<dbReference type="InterPro" id="IPR011029">
    <property type="entry name" value="DEATH-like_dom_sf"/>
</dbReference>
<sequence>MSQPTPEPQLSIEKWTTEDVHQWLMTEVKVHQSCADRFIEEEVLGEYLVLFKKKDILDLGIKCGPAVKITSYLERLKDGSQHESQFPAYVENWTKEQVNQWLLQHVKIRGKYAEQLHDEDVSGDCLVYFSKQDFLDLDIKSGPAVKILAELHQLNKKPEPTLHPTLHTTTDQKEPKPIQPELSLNQAKETKQQESNDKTDSQTDEMETQPFEKASERKIIQQPIKEIKRKETVVTTALLNTSKISVEIQKTLDNLIKGDLKMFHFYLHEHTKSGHKPIPRGRLEGKDTMDTAKVMTSHYGNEGALWVTIDILKEINQCELACQLEKNMGQLQQRCRPKAVLKKEANQGDKLKNLLTCGGNSLDSYDRFVVVINKSSPEQVQYLQFLSKMKLFCVLDFDPNSAAPGGLCHSYRESRVANLHTPSQYQGQIDSVIKNLNLYKQTSWVFCNGRHDLDNDSNKELDYQNWLRKSCRDVEQLVSFTCNPEVLLHGKSLIVFLLLSPVDTEKDPMFDIYKSFLKHTEEENIINICESQSTYEKWRELIQEKCDFDIDHLSINELTLSEVNGTIMALGPLNQSSGRLLPSSGSSVVVLKQKDEDFMTALDILCLNQCENTYDENSPEFQDYRIRVEEEFYRGGKVKWWNFYFCDKDKEKPFIKRDKYENVKKMIRSQLRDSKNMCVLLNLFHHPGCGGTTLAMHVMWDLRQEFRCAVLKDNALPKAEVAIQVRRLTKLESEKPCPVLLLVDDSKETENPHDLVNCIRKAAVEDSLNVNVDDAPNCKVIILNCVRSHSPKEQYRQHNPGLCQYITASLTQDEQKEFEKKLKELKETHDKPENFYSFMIMKSNFDKKYIDDLARNTLENFDFSTKEAQLFAFLALLNTYVAESEISLSLCEDFFGMKMIRWQEDSVLERMRPYSNLLIIDTVEEWGGYKGIRILHCSIASACLEELERSCNLKVSDIAMAILHCDLFFSVGVVKHRFMLSIQRMLIERQRKKDGDEREPFSPLIDKIHSQEGRQAVQEIFVKASSRFVSSASIPQALARYLYINERDFPEALIWAEKAKNIKENPYTFDTIGQLHKSNLKSNIHREKQETSLNPEDLNTNIKIAGNAIRAFKRAQDLANTEDEPEEKAADDESEDYPRKSYNVYGYVGVLEIAFLVFEILSRLPFFEESDPMKKKYLQSFLQKVIPITNVYKKDNEINNRYMEIIKEHEQFLQSLKAEVKETFELLDCYFMYIKGNNSEFDSKNRWNVCSHFKKYVTLFCTAREEIKKERQNNPNLNWKIDIEERRLFLEERQADTFAGILQHLDKPAEEIETITECYAFLQQQQQFINKKQKTKETINYILSNIVLYVLKPKSKHVKSYSSLSALLLKTLQDVGLGYPFPDPYYLALLLLWPSPTQENTEIGTYVKAIRNSYRKRLTLLFRNRSTVAHLYLGKEEGLKRLVSKPQLDENFKDMRRDALAQLWRNGDIFKDKAIINRLHRVCGTIEQGEVFANYGKLKIPVRPALIAGIRSGFSTEKVSFYLGFAIDGPLAYDIQYEN</sequence>
<dbReference type="RefSeq" id="XP_018521336.1">
    <property type="nucleotide sequence ID" value="XM_018665820.2"/>
</dbReference>
<dbReference type="SUPFAM" id="SSF47986">
    <property type="entry name" value="DEATH domain"/>
    <property type="match status" value="1"/>
</dbReference>
<feature type="domain" description="SAM" evidence="2">
    <location>
        <begin position="93"/>
        <end position="139"/>
    </location>
</feature>
<reference evidence="5 6" key="1">
    <citation type="submission" date="2025-04" db="UniProtKB">
        <authorList>
            <consortium name="RefSeq"/>
        </authorList>
    </citation>
    <scope>IDENTIFICATION</scope>
    <source>
        <tissue evidence="5 6">Brain</tissue>
    </source>
</reference>
<dbReference type="Gene3D" id="1.10.150.50">
    <property type="entry name" value="Transcription Factor, Ets-1"/>
    <property type="match status" value="2"/>
</dbReference>
<evidence type="ECO:0000313" key="6">
    <source>
        <dbReference type="RefSeq" id="XP_018521335.1"/>
    </source>
</evidence>
<dbReference type="CDD" id="cd08321">
    <property type="entry name" value="Pyrin_ASC-like"/>
    <property type="match status" value="1"/>
</dbReference>
<dbReference type="Gene3D" id="1.10.533.10">
    <property type="entry name" value="Death Domain, Fas"/>
    <property type="match status" value="1"/>
</dbReference>
<dbReference type="Proteomes" id="UP000694890">
    <property type="component" value="Unplaced"/>
</dbReference>
<evidence type="ECO:0000313" key="5">
    <source>
        <dbReference type="RefSeq" id="XP_018521334.1"/>
    </source>
</evidence>
<dbReference type="InterPro" id="IPR001660">
    <property type="entry name" value="SAM"/>
</dbReference>
<dbReference type="RefSeq" id="XP_018521335.1">
    <property type="nucleotide sequence ID" value="XM_018665819.2"/>
</dbReference>
<organism evidence="4 7">
    <name type="scientific">Lates calcarifer</name>
    <name type="common">Barramundi</name>
    <name type="synonym">Holocentrus calcarifer</name>
    <dbReference type="NCBI Taxonomy" id="8187"/>
    <lineage>
        <taxon>Eukaryota</taxon>
        <taxon>Metazoa</taxon>
        <taxon>Chordata</taxon>
        <taxon>Craniata</taxon>
        <taxon>Vertebrata</taxon>
        <taxon>Euteleostomi</taxon>
        <taxon>Actinopterygii</taxon>
        <taxon>Neopterygii</taxon>
        <taxon>Teleostei</taxon>
        <taxon>Neoteleostei</taxon>
        <taxon>Acanthomorphata</taxon>
        <taxon>Carangaria</taxon>
        <taxon>Carangaria incertae sedis</taxon>
        <taxon>Centropomidae</taxon>
        <taxon>Lates</taxon>
    </lineage>
</organism>
<gene>
    <name evidence="5 6 7" type="primary">LOC108876362</name>
</gene>
<evidence type="ECO:0000259" key="2">
    <source>
        <dbReference type="PROSITE" id="PS50105"/>
    </source>
</evidence>
<evidence type="ECO:0000313" key="4">
    <source>
        <dbReference type="Proteomes" id="UP000694890"/>
    </source>
</evidence>
<dbReference type="PANTHER" id="PTHR16155">
    <property type="entry name" value="DED DOMAIN-CONTAINING PROTEIN"/>
    <property type="match status" value="1"/>
</dbReference>
<dbReference type="RefSeq" id="XP_018521334.1">
    <property type="nucleotide sequence ID" value="XM_018665818.2"/>
</dbReference>
<dbReference type="PROSITE" id="PS50105">
    <property type="entry name" value="SAM_DOMAIN"/>
    <property type="match status" value="2"/>
</dbReference>
<dbReference type="Pfam" id="PF00536">
    <property type="entry name" value="SAM_1"/>
    <property type="match status" value="2"/>
</dbReference>
<protein>
    <submittedName>
        <fullName evidence="5 6">Sterile alpha motif domain-containing protein 9</fullName>
    </submittedName>
</protein>
<dbReference type="PANTHER" id="PTHR16155:SF18">
    <property type="entry name" value="STERILE ALPHA MOTIF DOMAIN-CONTAINING PROTEIN 9-LIKE"/>
    <property type="match status" value="1"/>
</dbReference>
<dbReference type="PROSITE" id="PS50824">
    <property type="entry name" value="DAPIN"/>
    <property type="match status" value="1"/>
</dbReference>
<feature type="domain" description="SAM" evidence="2">
    <location>
        <begin position="15"/>
        <end position="61"/>
    </location>
</feature>
<dbReference type="GO" id="GO:0005737">
    <property type="term" value="C:cytoplasm"/>
    <property type="evidence" value="ECO:0007669"/>
    <property type="project" value="TreeGrafter"/>
</dbReference>
<dbReference type="GeneID" id="108876362"/>
<dbReference type="SMART" id="SM00454">
    <property type="entry name" value="SAM"/>
    <property type="match status" value="2"/>
</dbReference>
<evidence type="ECO:0000259" key="3">
    <source>
        <dbReference type="PROSITE" id="PS50824"/>
    </source>
</evidence>